<evidence type="ECO:0000256" key="2">
    <source>
        <dbReference type="ARBA" id="ARBA00022679"/>
    </source>
</evidence>
<dbReference type="PANTHER" id="PTHR20919">
    <property type="entry name" value="HOMOSERINE O-SUCCINYLTRANSFERASE"/>
    <property type="match status" value="1"/>
</dbReference>
<dbReference type="EMBL" id="JAICBX010000002">
    <property type="protein sequence ID" value="MBW8637646.1"/>
    <property type="molecule type" value="Genomic_DNA"/>
</dbReference>
<dbReference type="AlphaFoldDB" id="A0AAE2ZK33"/>
<comment type="subcellular location">
    <subcellularLocation>
        <location evidence="4">Cytoplasm</location>
    </subcellularLocation>
</comment>
<dbReference type="InterPro" id="IPR029062">
    <property type="entry name" value="Class_I_gatase-like"/>
</dbReference>
<keyword evidence="4" id="KW-0486">Methionine biosynthesis</keyword>
<dbReference type="Pfam" id="PF04204">
    <property type="entry name" value="HTS"/>
    <property type="match status" value="1"/>
</dbReference>
<keyword evidence="2 4" id="KW-0808">Transferase</keyword>
<comment type="pathway">
    <text evidence="4">Amino-acid biosynthesis; L-methionine biosynthesis via de novo pathway; O-acetyl-L-homoserine from L-homoserine: step 1/1.</text>
</comment>
<comment type="caution">
    <text evidence="6">The sequence shown here is derived from an EMBL/GenBank/DDBJ whole genome shotgun (WGS) entry which is preliminary data.</text>
</comment>
<feature type="binding site" evidence="4">
    <location>
        <position position="245"/>
    </location>
    <ligand>
        <name>substrate</name>
    </ligand>
</feature>
<gene>
    <name evidence="4" type="primary">metAA</name>
    <name evidence="6" type="ORF">K1W69_10655</name>
</gene>
<comment type="catalytic activity">
    <reaction evidence="4">
        <text>L-homoserine + acetyl-CoA = O-acetyl-L-homoserine + CoA</text>
        <dbReference type="Rhea" id="RHEA:13701"/>
        <dbReference type="ChEBI" id="CHEBI:57287"/>
        <dbReference type="ChEBI" id="CHEBI:57288"/>
        <dbReference type="ChEBI" id="CHEBI:57476"/>
        <dbReference type="ChEBI" id="CHEBI:57716"/>
        <dbReference type="EC" id="2.3.1.31"/>
    </reaction>
</comment>
<keyword evidence="1 4" id="KW-0028">Amino-acid biosynthesis</keyword>
<keyword evidence="3 4" id="KW-0012">Acyltransferase</keyword>
<name>A0AAE2ZK33_9HYPH</name>
<feature type="active site" description="Acyl-thioester intermediate" evidence="4 5">
    <location>
        <position position="137"/>
    </location>
</feature>
<dbReference type="PIRSF" id="PIRSF000450">
    <property type="entry name" value="H_ser_succinyltr"/>
    <property type="match status" value="1"/>
</dbReference>
<keyword evidence="4" id="KW-0963">Cytoplasm</keyword>
<keyword evidence="7" id="KW-1185">Reference proteome</keyword>
<feature type="active site" evidence="4">
    <location>
        <position position="233"/>
    </location>
</feature>
<dbReference type="PANTHER" id="PTHR20919:SF0">
    <property type="entry name" value="HOMOSERINE O-SUCCINYLTRANSFERASE"/>
    <property type="match status" value="1"/>
</dbReference>
<dbReference type="GO" id="GO:0008899">
    <property type="term" value="F:homoserine O-succinyltransferase activity"/>
    <property type="evidence" value="ECO:0007669"/>
    <property type="project" value="UniProtKB-UniRule"/>
</dbReference>
<feature type="active site" description="Proton acceptor" evidence="4">
    <location>
        <position position="231"/>
    </location>
</feature>
<proteinExistence type="inferred from homology"/>
<protein>
    <recommendedName>
        <fullName evidence="4">Homoserine O-acetyltransferase</fullName>
        <shortName evidence="4">HAT</shortName>
        <ecNumber evidence="4">2.3.1.31</ecNumber>
    </recommendedName>
    <alternativeName>
        <fullName evidence="4">Homoserine transacetylase</fullName>
        <shortName evidence="4">HTA</shortName>
    </alternativeName>
</protein>
<evidence type="ECO:0000256" key="3">
    <source>
        <dbReference type="ARBA" id="ARBA00023315"/>
    </source>
</evidence>
<dbReference type="RefSeq" id="WP_220228332.1">
    <property type="nucleotide sequence ID" value="NZ_JAICBX010000002.1"/>
</dbReference>
<organism evidence="6 7">
    <name type="scientific">Flavimaribacter sediminis</name>
    <dbReference type="NCBI Taxonomy" id="2865987"/>
    <lineage>
        <taxon>Bacteria</taxon>
        <taxon>Pseudomonadati</taxon>
        <taxon>Pseudomonadota</taxon>
        <taxon>Alphaproteobacteria</taxon>
        <taxon>Hyphomicrobiales</taxon>
        <taxon>Rhizobiaceae</taxon>
        <taxon>Flavimaribacter</taxon>
    </lineage>
</organism>
<evidence type="ECO:0000256" key="1">
    <source>
        <dbReference type="ARBA" id="ARBA00022605"/>
    </source>
</evidence>
<dbReference type="SUPFAM" id="SSF52317">
    <property type="entry name" value="Class I glutamine amidotransferase-like"/>
    <property type="match status" value="1"/>
</dbReference>
<dbReference type="HAMAP" id="MF_00295">
    <property type="entry name" value="MetA_acyltransf"/>
    <property type="match status" value="1"/>
</dbReference>
<dbReference type="Proteomes" id="UP001196509">
    <property type="component" value="Unassembled WGS sequence"/>
</dbReference>
<dbReference type="Gene3D" id="3.40.50.880">
    <property type="match status" value="1"/>
</dbReference>
<sequence>MTLFVPKGFDAVRELVAEGRPVQVGRPEQSLRIGLLNLMPKKKIAERQFARLLSTDRHSVDLTLLHMAGHRARHCPTDYLNRVYRPATIGTIARLDGLIVTGAPIEHLEFCEVDYWEKLAAILDFARDSHMPALFICWAAQAALYRYYGVAKQPLQEKAFGVFPQHVLEPRSEIVAGLGPVFPTPVSRHTTIKPIDVLKHPGSLKLIAGCDRTGPALVEDRVTRSVYMFNHLEYEEDTLQKEYLRDRLSGHSIREPLDHCNVASSGKIGEITWGTTARRFFSNWLDRVSVQSCLARRMKSDRKVA</sequence>
<evidence type="ECO:0000313" key="7">
    <source>
        <dbReference type="Proteomes" id="UP001196509"/>
    </source>
</evidence>
<comment type="function">
    <text evidence="4">Transfers an acetyl group from acetyl-CoA to L-homoserine, forming acetyl-L-homoserine.</text>
</comment>
<dbReference type="InterPro" id="IPR033752">
    <property type="entry name" value="MetA_family"/>
</dbReference>
<dbReference type="GO" id="GO:0009086">
    <property type="term" value="P:methionine biosynthetic process"/>
    <property type="evidence" value="ECO:0007669"/>
    <property type="project" value="UniProtKB-UniRule"/>
</dbReference>
<comment type="similarity">
    <text evidence="4">Belongs to the MetA family.</text>
</comment>
<dbReference type="GO" id="GO:0005737">
    <property type="term" value="C:cytoplasm"/>
    <property type="evidence" value="ECO:0007669"/>
    <property type="project" value="UniProtKB-SubCell"/>
</dbReference>
<evidence type="ECO:0000256" key="4">
    <source>
        <dbReference type="HAMAP-Rule" id="MF_00295"/>
    </source>
</evidence>
<reference evidence="6" key="1">
    <citation type="submission" date="2021-08" db="EMBL/GenBank/DDBJ databases">
        <title>Hoeflea bacterium WL0058 sp. nov., isolated from the sediment.</title>
        <authorList>
            <person name="Wang L."/>
            <person name="Zhang D."/>
        </authorList>
    </citation>
    <scope>NUCLEOTIDE SEQUENCE</scope>
    <source>
        <strain evidence="6">WL0058</strain>
    </source>
</reference>
<accession>A0AAE2ZK33</accession>
<feature type="site" description="Important for acyl-CoA specificity" evidence="4">
    <location>
        <position position="106"/>
    </location>
</feature>
<dbReference type="GO" id="GO:0004414">
    <property type="term" value="F:homoserine O-acetyltransferase activity"/>
    <property type="evidence" value="ECO:0007669"/>
    <property type="project" value="UniProtKB-EC"/>
</dbReference>
<dbReference type="EC" id="2.3.1.31" evidence="4"/>
<feature type="binding site" evidence="4">
    <location>
        <position position="158"/>
    </location>
    <ligand>
        <name>substrate</name>
    </ligand>
</feature>
<evidence type="ECO:0000313" key="6">
    <source>
        <dbReference type="EMBL" id="MBW8637646.1"/>
    </source>
</evidence>
<feature type="binding site" evidence="4">
    <location>
        <position position="187"/>
    </location>
    <ligand>
        <name>substrate</name>
    </ligand>
</feature>
<comment type="caution">
    <text evidence="4">Lacks conserved residue(s) required for the propagation of feature annotation.</text>
</comment>
<evidence type="ECO:0000256" key="5">
    <source>
        <dbReference type="PIRSR" id="PIRSR000450-1"/>
    </source>
</evidence>
<feature type="site" description="Important for substrate specificity" evidence="4">
    <location>
        <position position="187"/>
    </location>
</feature>